<feature type="region of interest" description="Disordered" evidence="2">
    <location>
        <begin position="110"/>
        <end position="182"/>
    </location>
</feature>
<dbReference type="PANTHER" id="PTHR46629">
    <property type="entry name" value="OS01G0917900 PROTEIN"/>
    <property type="match status" value="1"/>
</dbReference>
<evidence type="ECO:0000313" key="5">
    <source>
        <dbReference type="Proteomes" id="UP000187406"/>
    </source>
</evidence>
<feature type="domain" description="RING-type" evidence="3">
    <location>
        <begin position="335"/>
        <end position="373"/>
    </location>
</feature>
<feature type="compositionally biased region" description="Low complexity" evidence="2">
    <location>
        <begin position="246"/>
        <end position="255"/>
    </location>
</feature>
<dbReference type="InParanoid" id="A0A1Q3BS17"/>
<comment type="caution">
    <text evidence="4">The sequence shown here is derived from an EMBL/GenBank/DDBJ whole genome shotgun (WGS) entry which is preliminary data.</text>
</comment>
<keyword evidence="1" id="KW-0863">Zinc-finger</keyword>
<dbReference type="PROSITE" id="PS50089">
    <property type="entry name" value="ZF_RING_2"/>
    <property type="match status" value="1"/>
</dbReference>
<name>A0A1Q3BS17_CEPFO</name>
<evidence type="ECO:0000256" key="1">
    <source>
        <dbReference type="PROSITE-ProRule" id="PRU00175"/>
    </source>
</evidence>
<dbReference type="EMBL" id="BDDD01000833">
    <property type="protein sequence ID" value="GAV70704.1"/>
    <property type="molecule type" value="Genomic_DNA"/>
</dbReference>
<dbReference type="InterPro" id="IPR001841">
    <property type="entry name" value="Znf_RING"/>
</dbReference>
<gene>
    <name evidence="4" type="ORF">CFOL_v3_14202</name>
</gene>
<dbReference type="AlphaFoldDB" id="A0A1Q3BS17"/>
<sequence>MEGHRSESLLEQMSALEERRNSLAGLTLDAVLGGEKPPPPPPPPAAAHLSSRTLLDIIRDEEPHKGQRDKKSWKTFRDRLRLKRAGAAWTSSIHIPASDILILNNHHRSPHSARTSHVRFISDPTQSMTRHEDSDETDINPVSDPPGQTSRPMITRRMSSRMGSTQAVSAQDDELADDTPMPVDAPPAQSFRPQISRHNSTRYPNQESAQVDEVAVPAREGSRRLAVVLAEERALSAREAVAAQEAAEAATAAAEAENDEGDTDDVGTPEVAPQETVRMSLMDLLEETDRQMGLVGSRYMMGDEEEVYEEEYEEEEVEEQSAAGGGGGGGVEQTCCVCMVRHKGAAFIPCGHTFCRLCSRELWVQRGNCPLCNGFILEILDIF</sequence>
<protein>
    <submittedName>
        <fullName evidence="4">Zf-C3HC4_3 domain-containing protein</fullName>
    </submittedName>
</protein>
<feature type="compositionally biased region" description="Pro residues" evidence="2">
    <location>
        <begin position="36"/>
        <end position="45"/>
    </location>
</feature>
<reference evidence="5" key="1">
    <citation type="submission" date="2016-04" db="EMBL/GenBank/DDBJ databases">
        <title>Cephalotus genome sequencing.</title>
        <authorList>
            <person name="Fukushima K."/>
            <person name="Hasebe M."/>
            <person name="Fang X."/>
        </authorList>
    </citation>
    <scope>NUCLEOTIDE SEQUENCE [LARGE SCALE GENOMIC DNA]</scope>
    <source>
        <strain evidence="5">cv. St1</strain>
    </source>
</reference>
<dbReference type="InterPro" id="IPR013083">
    <property type="entry name" value="Znf_RING/FYVE/PHD"/>
</dbReference>
<keyword evidence="5" id="KW-1185">Reference proteome</keyword>
<dbReference type="CDD" id="cd16449">
    <property type="entry name" value="RING-HC"/>
    <property type="match status" value="1"/>
</dbReference>
<evidence type="ECO:0000313" key="4">
    <source>
        <dbReference type="EMBL" id="GAV70704.1"/>
    </source>
</evidence>
<keyword evidence="1" id="KW-0479">Metal-binding</keyword>
<proteinExistence type="predicted"/>
<keyword evidence="1" id="KW-0862">Zinc</keyword>
<dbReference type="OrthoDB" id="1711136at2759"/>
<organism evidence="4 5">
    <name type="scientific">Cephalotus follicularis</name>
    <name type="common">Albany pitcher plant</name>
    <dbReference type="NCBI Taxonomy" id="3775"/>
    <lineage>
        <taxon>Eukaryota</taxon>
        <taxon>Viridiplantae</taxon>
        <taxon>Streptophyta</taxon>
        <taxon>Embryophyta</taxon>
        <taxon>Tracheophyta</taxon>
        <taxon>Spermatophyta</taxon>
        <taxon>Magnoliopsida</taxon>
        <taxon>eudicotyledons</taxon>
        <taxon>Gunneridae</taxon>
        <taxon>Pentapetalae</taxon>
        <taxon>rosids</taxon>
        <taxon>fabids</taxon>
        <taxon>Oxalidales</taxon>
        <taxon>Cephalotaceae</taxon>
        <taxon>Cephalotus</taxon>
    </lineage>
</organism>
<accession>A0A1Q3BS17</accession>
<feature type="region of interest" description="Disordered" evidence="2">
    <location>
        <begin position="27"/>
        <end position="52"/>
    </location>
</feature>
<dbReference type="SUPFAM" id="SSF57850">
    <property type="entry name" value="RING/U-box"/>
    <property type="match status" value="1"/>
</dbReference>
<feature type="region of interest" description="Disordered" evidence="2">
    <location>
        <begin position="246"/>
        <end position="270"/>
    </location>
</feature>
<dbReference type="Gene3D" id="3.30.40.10">
    <property type="entry name" value="Zinc/RING finger domain, C3HC4 (zinc finger)"/>
    <property type="match status" value="1"/>
</dbReference>
<feature type="compositionally biased region" description="Acidic residues" evidence="2">
    <location>
        <begin position="256"/>
        <end position="267"/>
    </location>
</feature>
<dbReference type="SMART" id="SM00184">
    <property type="entry name" value="RING"/>
    <property type="match status" value="1"/>
</dbReference>
<evidence type="ECO:0000256" key="2">
    <source>
        <dbReference type="SAM" id="MobiDB-lite"/>
    </source>
</evidence>
<dbReference type="GO" id="GO:0008270">
    <property type="term" value="F:zinc ion binding"/>
    <property type="evidence" value="ECO:0007669"/>
    <property type="project" value="UniProtKB-KW"/>
</dbReference>
<dbReference type="Pfam" id="PF13920">
    <property type="entry name" value="zf-C3HC4_3"/>
    <property type="match status" value="1"/>
</dbReference>
<dbReference type="Proteomes" id="UP000187406">
    <property type="component" value="Unassembled WGS sequence"/>
</dbReference>
<evidence type="ECO:0000259" key="3">
    <source>
        <dbReference type="PROSITE" id="PS50089"/>
    </source>
</evidence>